<dbReference type="Gene3D" id="1.10.8.50">
    <property type="match status" value="1"/>
</dbReference>
<comment type="similarity">
    <text evidence="1">Belongs to the universal ribosomal protein uS13 family.</text>
</comment>
<protein>
    <submittedName>
        <fullName evidence="5">S13-like H2TH domain-containing protein</fullName>
    </submittedName>
</protein>
<keyword evidence="2" id="KW-0689">Ribosomal protein</keyword>
<keyword evidence="6" id="KW-1185">Reference proteome</keyword>
<dbReference type="FunCoup" id="A0A316VQD4">
    <property type="interactions" value="153"/>
</dbReference>
<gene>
    <name evidence="5" type="ORF">FA14DRAFT_119124</name>
</gene>
<evidence type="ECO:0000256" key="2">
    <source>
        <dbReference type="ARBA" id="ARBA00022980"/>
    </source>
</evidence>
<accession>A0A316VQD4</accession>
<dbReference type="PANTHER" id="PTHR10871">
    <property type="entry name" value="30S RIBOSOMAL PROTEIN S13/40S RIBOSOMAL PROTEIN S18"/>
    <property type="match status" value="1"/>
</dbReference>
<dbReference type="EMBL" id="KZ819602">
    <property type="protein sequence ID" value="PWN38371.1"/>
    <property type="molecule type" value="Genomic_DNA"/>
</dbReference>
<feature type="region of interest" description="Disordered" evidence="4">
    <location>
        <begin position="65"/>
        <end position="108"/>
    </location>
</feature>
<dbReference type="InterPro" id="IPR001892">
    <property type="entry name" value="Ribosomal_uS13"/>
</dbReference>
<dbReference type="PANTHER" id="PTHR10871:SF1">
    <property type="entry name" value="SMALL RIBOSOMAL SUBUNIT PROTEIN US13M"/>
    <property type="match status" value="1"/>
</dbReference>
<evidence type="ECO:0000313" key="5">
    <source>
        <dbReference type="EMBL" id="PWN38371.1"/>
    </source>
</evidence>
<dbReference type="InterPro" id="IPR010979">
    <property type="entry name" value="Ribosomal_uS13-like_H2TH"/>
</dbReference>
<dbReference type="STRING" id="1280837.A0A316VQD4"/>
<evidence type="ECO:0000256" key="4">
    <source>
        <dbReference type="SAM" id="MobiDB-lite"/>
    </source>
</evidence>
<reference evidence="5 6" key="1">
    <citation type="journal article" date="2018" name="Mol. Biol. Evol.">
        <title>Broad Genomic Sampling Reveals a Smut Pathogenic Ancestry of the Fungal Clade Ustilaginomycotina.</title>
        <authorList>
            <person name="Kijpornyongpan T."/>
            <person name="Mondo S.J."/>
            <person name="Barry K."/>
            <person name="Sandor L."/>
            <person name="Lee J."/>
            <person name="Lipzen A."/>
            <person name="Pangilinan J."/>
            <person name="LaButti K."/>
            <person name="Hainaut M."/>
            <person name="Henrissat B."/>
            <person name="Grigoriev I.V."/>
            <person name="Spatafora J.W."/>
            <person name="Aime M.C."/>
        </authorList>
    </citation>
    <scope>NUCLEOTIDE SEQUENCE [LARGE SCALE GENOMIC DNA]</scope>
    <source>
        <strain evidence="5 6">MCA 3882</strain>
    </source>
</reference>
<organism evidence="5 6">
    <name type="scientific">Meira miltonrushii</name>
    <dbReference type="NCBI Taxonomy" id="1280837"/>
    <lineage>
        <taxon>Eukaryota</taxon>
        <taxon>Fungi</taxon>
        <taxon>Dikarya</taxon>
        <taxon>Basidiomycota</taxon>
        <taxon>Ustilaginomycotina</taxon>
        <taxon>Exobasidiomycetes</taxon>
        <taxon>Exobasidiales</taxon>
        <taxon>Brachybasidiaceae</taxon>
        <taxon>Meira</taxon>
    </lineage>
</organism>
<dbReference type="InParanoid" id="A0A316VQD4"/>
<sequence>MYLLGSYLPDTKLVRIALTSFYGISHQTARRLCARLQLHELATVSSLNEAQVTALSAYLSSPSSIPARKAETTSPFPSIDGSQSSSSKASAYEYTPGSQQSSPEKDTLRSLVLESDLRRELRANLSHHRTIGSYVGRRHVAGLPVRGQKTRTNAITASKLNRIERRGMATFASPIANPKSVYELVQPLLREKFNRD</sequence>
<dbReference type="Proteomes" id="UP000245771">
    <property type="component" value="Unassembled WGS sequence"/>
</dbReference>
<dbReference type="Gene3D" id="4.10.910.10">
    <property type="entry name" value="30s ribosomal protein s13, domain 2"/>
    <property type="match status" value="1"/>
</dbReference>
<proteinExistence type="inferred from homology"/>
<evidence type="ECO:0000256" key="3">
    <source>
        <dbReference type="ARBA" id="ARBA00023274"/>
    </source>
</evidence>
<dbReference type="GeneID" id="37018117"/>
<keyword evidence="3" id="KW-0687">Ribonucleoprotein</keyword>
<dbReference type="InterPro" id="IPR027437">
    <property type="entry name" value="Rbsml_uS13_C"/>
</dbReference>
<evidence type="ECO:0000313" key="6">
    <source>
        <dbReference type="Proteomes" id="UP000245771"/>
    </source>
</evidence>
<dbReference type="GO" id="GO:0003735">
    <property type="term" value="F:structural constituent of ribosome"/>
    <property type="evidence" value="ECO:0007669"/>
    <property type="project" value="InterPro"/>
</dbReference>
<feature type="compositionally biased region" description="Low complexity" evidence="4">
    <location>
        <begin position="74"/>
        <end position="90"/>
    </location>
</feature>
<dbReference type="PROSITE" id="PS50159">
    <property type="entry name" value="RIBOSOMAL_S13_2"/>
    <property type="match status" value="1"/>
</dbReference>
<dbReference type="OrthoDB" id="525520at2759"/>
<dbReference type="GO" id="GO:0005739">
    <property type="term" value="C:mitochondrion"/>
    <property type="evidence" value="ECO:0007669"/>
    <property type="project" value="TreeGrafter"/>
</dbReference>
<dbReference type="GO" id="GO:0015935">
    <property type="term" value="C:small ribosomal subunit"/>
    <property type="evidence" value="ECO:0007669"/>
    <property type="project" value="TreeGrafter"/>
</dbReference>
<evidence type="ECO:0000256" key="1">
    <source>
        <dbReference type="ARBA" id="ARBA00008080"/>
    </source>
</evidence>
<dbReference type="AlphaFoldDB" id="A0A316VQD4"/>
<dbReference type="GO" id="GO:0003723">
    <property type="term" value="F:RNA binding"/>
    <property type="evidence" value="ECO:0007669"/>
    <property type="project" value="InterPro"/>
</dbReference>
<dbReference type="SUPFAM" id="SSF46946">
    <property type="entry name" value="S13-like H2TH domain"/>
    <property type="match status" value="1"/>
</dbReference>
<dbReference type="Pfam" id="PF00416">
    <property type="entry name" value="Ribosomal_S13"/>
    <property type="match status" value="1"/>
</dbReference>
<dbReference type="GO" id="GO:0006412">
    <property type="term" value="P:translation"/>
    <property type="evidence" value="ECO:0007669"/>
    <property type="project" value="InterPro"/>
</dbReference>
<dbReference type="RefSeq" id="XP_025358673.1">
    <property type="nucleotide sequence ID" value="XM_025496336.1"/>
</dbReference>
<name>A0A316VQD4_9BASI</name>